<proteinExistence type="predicted"/>
<feature type="chain" id="PRO_5002735284" evidence="1">
    <location>
        <begin position="19"/>
        <end position="465"/>
    </location>
</feature>
<dbReference type="STRING" id="391587.KAOT1_10526"/>
<feature type="signal peptide" evidence="1">
    <location>
        <begin position="1"/>
        <end position="18"/>
    </location>
</feature>
<dbReference type="Gene3D" id="3.90.930.1">
    <property type="match status" value="2"/>
</dbReference>
<dbReference type="eggNOG" id="COG2849">
    <property type="taxonomic scope" value="Bacteria"/>
</dbReference>
<protein>
    <submittedName>
        <fullName evidence="2">Hypothetical exported 24-amino acid repeat protein</fullName>
    </submittedName>
</protein>
<evidence type="ECO:0000313" key="3">
    <source>
        <dbReference type="Proteomes" id="UP000002945"/>
    </source>
</evidence>
<organism evidence="2 3">
    <name type="scientific">Kordia algicida OT-1</name>
    <dbReference type="NCBI Taxonomy" id="391587"/>
    <lineage>
        <taxon>Bacteria</taxon>
        <taxon>Pseudomonadati</taxon>
        <taxon>Bacteroidota</taxon>
        <taxon>Flavobacteriia</taxon>
        <taxon>Flavobacteriales</taxon>
        <taxon>Flavobacteriaceae</taxon>
        <taxon>Kordia</taxon>
    </lineage>
</organism>
<dbReference type="EMBL" id="ABIB01000016">
    <property type="protein sequence ID" value="EDP94591.1"/>
    <property type="molecule type" value="Genomic_DNA"/>
</dbReference>
<comment type="caution">
    <text evidence="2">The sequence shown here is derived from an EMBL/GenBank/DDBJ whole genome shotgun (WGS) entry which is preliminary data.</text>
</comment>
<sequence length="465" mass="54432">MKLKFTLLLFVFSTVLFAQTTKQQIYDEMMAYGKQEFLKKVAEIGNGKYEKRFYNAKNLEFSYTVKNGKLNGAFTQYFKNGNIYIQGFYKDNSLDGKFIKYYKNKQAESIFHFDEDKLLPGIEVFYENGKPKVTETFDETRKLRIGKEFYKNGKLRSLLEYVMSDDNLISGTQERFYESGKIKSRKTLKNSKPVGKKEEFREDGKLEEITNYNDKGEKHGVSQRYYENGKLQREENYVNGKQQGVEKAYFENGTLREEVIYDTDGNYDGKHVRYYKNGKVRNITNYKNDEQHGEEKYYHENGKVSMSGMYKNGESVGEHITYREDGTVKNIIVYNDEGEDIEYRDFDENGTLIKSMIEIDETHTVFKEFFSNGKLKLVENHRYNKKNGEKITYFDNGQLRQKLIYNKGKLVENVACFDRSGKKINNGDFANGNGLVKFYNADGKLYKEAIYKNGLIDDVTNYDVD</sequence>
<name>A9EB70_9FLAO</name>
<dbReference type="OrthoDB" id="7342920at2"/>
<dbReference type="Proteomes" id="UP000002945">
    <property type="component" value="Unassembled WGS sequence"/>
</dbReference>
<dbReference type="PANTHER" id="PTHR33706">
    <property type="entry name" value="MORN VARIANT REPEAT PROTEIN"/>
    <property type="match status" value="1"/>
</dbReference>
<reference evidence="2 3" key="1">
    <citation type="journal article" date="2011" name="J. Bacteriol.">
        <title>Genome sequence of the algicidal bacterium Kordia algicida OT-1.</title>
        <authorList>
            <person name="Lee H.S."/>
            <person name="Kang S.G."/>
            <person name="Kwon K.K."/>
            <person name="Lee J.H."/>
            <person name="Kim S.J."/>
        </authorList>
    </citation>
    <scope>NUCLEOTIDE SEQUENCE [LARGE SCALE GENOMIC DNA]</scope>
    <source>
        <strain evidence="2 3">OT-1</strain>
    </source>
</reference>
<dbReference type="AlphaFoldDB" id="A9EB70"/>
<dbReference type="PANTHER" id="PTHR33706:SF1">
    <property type="entry name" value="TPR REPEAT PROTEIN"/>
    <property type="match status" value="1"/>
</dbReference>
<dbReference type="RefSeq" id="WP_007094662.1">
    <property type="nucleotide sequence ID" value="NZ_CP142125.1"/>
</dbReference>
<dbReference type="Pfam" id="PF07661">
    <property type="entry name" value="MORN_2"/>
    <property type="match status" value="10"/>
</dbReference>
<dbReference type="InterPro" id="IPR011652">
    <property type="entry name" value="MORN_2"/>
</dbReference>
<evidence type="ECO:0000256" key="1">
    <source>
        <dbReference type="SAM" id="SignalP"/>
    </source>
</evidence>
<dbReference type="Gene3D" id="2.20.110.10">
    <property type="entry name" value="Histone H3 K4-specific methyltransferase SET7/9 N-terminal domain"/>
    <property type="match status" value="2"/>
</dbReference>
<evidence type="ECO:0000313" key="2">
    <source>
        <dbReference type="EMBL" id="EDP94591.1"/>
    </source>
</evidence>
<keyword evidence="1" id="KW-0732">Signal</keyword>
<accession>A9EB70</accession>
<dbReference type="HOGENOM" id="CLU_037602_5_2_10"/>
<gene>
    <name evidence="2" type="ORF">KAOT1_10526</name>
</gene>
<dbReference type="SUPFAM" id="SSF82185">
    <property type="entry name" value="Histone H3 K4-specific methyltransferase SET7/9 N-terminal domain"/>
    <property type="match status" value="4"/>
</dbReference>
<keyword evidence="3" id="KW-1185">Reference proteome</keyword>